<dbReference type="GeneID" id="97290241"/>
<dbReference type="AlphaFoldDB" id="A0A2N3PJM9"/>
<dbReference type="InterPro" id="IPR029063">
    <property type="entry name" value="SAM-dependent_MTases_sf"/>
</dbReference>
<accession>A0A2N3PJM9</accession>
<dbReference type="PANTHER" id="PTHR39963">
    <property type="entry name" value="SLL0983 PROTEIN"/>
    <property type="match status" value="1"/>
</dbReference>
<dbReference type="RefSeq" id="WP_006802685.1">
    <property type="nucleotide sequence ID" value="NZ_CABKOI010000020.1"/>
</dbReference>
<dbReference type="PANTHER" id="PTHR39963:SF1">
    <property type="entry name" value="MNMC-LIKE METHYLTRANSFERASE DOMAIN-CONTAINING PROTEIN"/>
    <property type="match status" value="1"/>
</dbReference>
<dbReference type="STRING" id="556267.HWAG_00989"/>
<dbReference type="Proteomes" id="UP000233350">
    <property type="component" value="Unassembled WGS sequence"/>
</dbReference>
<name>A0A2N3PJM9_9HELI</name>
<evidence type="ECO:0000259" key="1">
    <source>
        <dbReference type="Pfam" id="PF05430"/>
    </source>
</evidence>
<dbReference type="GO" id="GO:0016645">
    <property type="term" value="F:oxidoreductase activity, acting on the CH-NH group of donors"/>
    <property type="evidence" value="ECO:0007669"/>
    <property type="project" value="InterPro"/>
</dbReference>
<evidence type="ECO:0000313" key="2">
    <source>
        <dbReference type="EMBL" id="PKT81360.1"/>
    </source>
</evidence>
<feature type="domain" description="MnmC-like methyltransferase" evidence="1">
    <location>
        <begin position="118"/>
        <end position="209"/>
    </location>
</feature>
<proteinExistence type="predicted"/>
<sequence length="261" mass="30237">MQILTNDTSVTLYNARFNEAYHNANDGALQETLHKHILPAVALKLDFKKLESKTLNVLDICFGLGFNTLSLYSVLKECGFSGMVRVDSPELEFLENLKEHPYPKELIRAKEVLCVLEKKRAFKEGNFNIKLHLGDAREILKGFLKEIQQGKREKFNVIFQDPFSPLKNHHLWTYEYFKMLYALSSQSVVITTYSHNSCMLYSAFLAGFYAYKVVQKNVRDSVILTKTQDTLKLNLEFVEKVFKIDIEHKIRVNPKLKGLYD</sequence>
<keyword evidence="3" id="KW-1185">Reference proteome</keyword>
<protein>
    <recommendedName>
        <fullName evidence="1">MnmC-like methyltransferase domain-containing protein</fullName>
    </recommendedName>
</protein>
<reference evidence="2 3" key="1">
    <citation type="submission" date="2016-07" db="EMBL/GenBank/DDBJ databases">
        <title>Detection of Helicobacter winghamensis from caecal content of red fox (Vulpes vulpes).</title>
        <authorList>
            <person name="Zanoni R.G."/>
            <person name="Florio D."/>
            <person name="Caffara M."/>
            <person name="Renzi M."/>
            <person name="Parisi A."/>
            <person name="Pasquali F."/>
            <person name="Manfreda G."/>
        </authorList>
    </citation>
    <scope>NUCLEOTIDE SEQUENCE [LARGE SCALE GENOMIC DNA]</scope>
    <source>
        <strain evidence="2 3">295_13</strain>
    </source>
</reference>
<evidence type="ECO:0000313" key="3">
    <source>
        <dbReference type="Proteomes" id="UP000233350"/>
    </source>
</evidence>
<dbReference type="Gene3D" id="3.40.50.150">
    <property type="entry name" value="Vaccinia Virus protein VP39"/>
    <property type="match status" value="1"/>
</dbReference>
<dbReference type="OrthoDB" id="9786494at2"/>
<dbReference type="Pfam" id="PF05430">
    <property type="entry name" value="Methyltransf_30"/>
    <property type="match status" value="1"/>
</dbReference>
<gene>
    <name evidence="2" type="ORF">BCM31_06740</name>
</gene>
<organism evidence="2 3">
    <name type="scientific">Helicobacter winghamensis</name>
    <dbReference type="NCBI Taxonomy" id="157268"/>
    <lineage>
        <taxon>Bacteria</taxon>
        <taxon>Pseudomonadati</taxon>
        <taxon>Campylobacterota</taxon>
        <taxon>Epsilonproteobacteria</taxon>
        <taxon>Campylobacterales</taxon>
        <taxon>Helicobacteraceae</taxon>
        <taxon>Helicobacter</taxon>
    </lineage>
</organism>
<dbReference type="SUPFAM" id="SSF53335">
    <property type="entry name" value="S-adenosyl-L-methionine-dependent methyltransferases"/>
    <property type="match status" value="1"/>
</dbReference>
<comment type="caution">
    <text evidence="2">The sequence shown here is derived from an EMBL/GenBank/DDBJ whole genome shotgun (WGS) entry which is preliminary data.</text>
</comment>
<dbReference type="EMBL" id="MBPK01000022">
    <property type="protein sequence ID" value="PKT81360.1"/>
    <property type="molecule type" value="Genomic_DNA"/>
</dbReference>
<dbReference type="InterPro" id="IPR008471">
    <property type="entry name" value="MnmC-like_methylTransf"/>
</dbReference>